<feature type="chain" id="PRO_5040439915" description="Desulfoferrodoxin ferrous iron-binding domain-containing protein" evidence="1">
    <location>
        <begin position="22"/>
        <end position="113"/>
    </location>
</feature>
<reference evidence="3" key="1">
    <citation type="submission" date="2021-04" db="EMBL/GenBank/DDBJ databases">
        <title>A novel Synergistetes isolate from a pyrite-forming mixed culture.</title>
        <authorList>
            <person name="Bunk B."/>
            <person name="Sproer C."/>
            <person name="Spring S."/>
            <person name="Pester M."/>
        </authorList>
    </citation>
    <scope>NUCLEOTIDE SEQUENCE [LARGE SCALE GENOMIC DNA]</scope>
    <source>
        <strain evidence="3">J.5.4.2-T.3.5.2</strain>
    </source>
</reference>
<keyword evidence="1" id="KW-0732">Signal</keyword>
<dbReference type="EMBL" id="CP072943">
    <property type="protein sequence ID" value="QTX33175.1"/>
    <property type="molecule type" value="Genomic_DNA"/>
</dbReference>
<dbReference type="RefSeq" id="WP_274374452.1">
    <property type="nucleotide sequence ID" value="NZ_CP072943.1"/>
</dbReference>
<dbReference type="Proteomes" id="UP000671879">
    <property type="component" value="Chromosome"/>
</dbReference>
<evidence type="ECO:0000313" key="3">
    <source>
        <dbReference type="Proteomes" id="UP000671879"/>
    </source>
</evidence>
<gene>
    <name evidence="2" type="ORF">KAR29_04560</name>
</gene>
<accession>A0A9Q7EY68</accession>
<sequence length="113" mass="12219">MRFTITAALLLLLSLGSVASAHPPSEIRLNYDGEKKLEVRVIHGVDNGSKHFIDKVEVRLDSKLVAEKVFASQLSPKGLVVAFPLGALAPGTVIAVRAHCNIFGSREVTYRVP</sequence>
<evidence type="ECO:0008006" key="4">
    <source>
        <dbReference type="Google" id="ProtNLM"/>
    </source>
</evidence>
<proteinExistence type="predicted"/>
<feature type="signal peptide" evidence="1">
    <location>
        <begin position="1"/>
        <end position="21"/>
    </location>
</feature>
<dbReference type="AlphaFoldDB" id="A0A9Q7EY68"/>
<keyword evidence="3" id="KW-1185">Reference proteome</keyword>
<dbReference type="KEGG" id="aram:KAR29_04560"/>
<evidence type="ECO:0000256" key="1">
    <source>
        <dbReference type="SAM" id="SignalP"/>
    </source>
</evidence>
<name>A0A9Q7EY68_9BACT</name>
<protein>
    <recommendedName>
        <fullName evidence="4">Desulfoferrodoxin ferrous iron-binding domain-containing protein</fullName>
    </recommendedName>
</protein>
<organism evidence="2 3">
    <name type="scientific">Aminithiophilus ramosus</name>
    <dbReference type="NCBI Taxonomy" id="3029084"/>
    <lineage>
        <taxon>Bacteria</taxon>
        <taxon>Thermotogati</taxon>
        <taxon>Synergistota</taxon>
        <taxon>Synergistia</taxon>
        <taxon>Synergistales</taxon>
        <taxon>Aminithiophilaceae</taxon>
        <taxon>Aminithiophilus</taxon>
    </lineage>
</organism>
<evidence type="ECO:0000313" key="2">
    <source>
        <dbReference type="EMBL" id="QTX33175.1"/>
    </source>
</evidence>